<evidence type="ECO:0000256" key="1">
    <source>
        <dbReference type="ARBA" id="ARBA00004123"/>
    </source>
</evidence>
<keyword evidence="5" id="KW-0067">ATP-binding</keyword>
<dbReference type="EnsemblPlants" id="Solyc08g077575.1.1">
    <property type="protein sequence ID" value="Solyc08g077575.1.1"/>
    <property type="gene ID" value="Solyc08g077575.1"/>
</dbReference>
<dbReference type="GO" id="GO:0005634">
    <property type="term" value="C:nucleus"/>
    <property type="evidence" value="ECO:0007669"/>
    <property type="project" value="UniProtKB-SubCell"/>
</dbReference>
<protein>
    <recommendedName>
        <fullName evidence="7">Helicase C-terminal domain-containing protein</fullName>
    </recommendedName>
</protein>
<comment type="subcellular location">
    <subcellularLocation>
        <location evidence="1">Nucleus</location>
    </subcellularLocation>
</comment>
<evidence type="ECO:0000256" key="4">
    <source>
        <dbReference type="ARBA" id="ARBA00022806"/>
    </source>
</evidence>
<dbReference type="GO" id="GO:0016787">
    <property type="term" value="F:hydrolase activity"/>
    <property type="evidence" value="ECO:0007669"/>
    <property type="project" value="UniProtKB-KW"/>
</dbReference>
<sequence>MDEKLDVNQRQISINSLNDPKSDVKVLLASTKACSEGISLIGASRVVLLDIHWNPSVEQQAISRAYRKGQTKFVHVYYQVTSKCEAFIDARSFLTSLLGSLREFIDICRCSASSVPSIYRISLSKVQPKREMSCSLISFRGSSNWARRTQGRYERKCFGEFSSVLDVDCFRVPDSSAAEDSPFLEKEPCRI</sequence>
<keyword evidence="9" id="KW-1185">Reference proteome</keyword>
<reference evidence="8" key="2">
    <citation type="submission" date="2019-01" db="UniProtKB">
        <authorList>
            <consortium name="EnsemblPlants"/>
        </authorList>
    </citation>
    <scope>IDENTIFICATION</scope>
    <source>
        <strain evidence="8">cv. Heinz 1706</strain>
    </source>
</reference>
<evidence type="ECO:0000259" key="7">
    <source>
        <dbReference type="PROSITE" id="PS51194"/>
    </source>
</evidence>
<evidence type="ECO:0000313" key="9">
    <source>
        <dbReference type="Proteomes" id="UP000004994"/>
    </source>
</evidence>
<reference evidence="8" key="1">
    <citation type="journal article" date="2012" name="Nature">
        <title>The tomato genome sequence provides insights into fleshy fruit evolution.</title>
        <authorList>
            <consortium name="Tomato Genome Consortium"/>
        </authorList>
    </citation>
    <scope>NUCLEOTIDE SEQUENCE [LARGE SCALE GENOMIC DNA]</scope>
    <source>
        <strain evidence="8">cv. Heinz 1706</strain>
    </source>
</reference>
<evidence type="ECO:0000256" key="3">
    <source>
        <dbReference type="ARBA" id="ARBA00022801"/>
    </source>
</evidence>
<dbReference type="PANTHER" id="PTHR45821:SF24">
    <property type="entry name" value="HELICASE C-TERMINAL DOMAIN-CONTAINING PROTEIN"/>
    <property type="match status" value="1"/>
</dbReference>
<dbReference type="GO" id="GO:0004386">
    <property type="term" value="F:helicase activity"/>
    <property type="evidence" value="ECO:0007669"/>
    <property type="project" value="UniProtKB-KW"/>
</dbReference>
<evidence type="ECO:0000256" key="2">
    <source>
        <dbReference type="ARBA" id="ARBA00022741"/>
    </source>
</evidence>
<dbReference type="PROSITE" id="PS51194">
    <property type="entry name" value="HELICASE_CTER"/>
    <property type="match status" value="1"/>
</dbReference>
<accession>A0A3Q7HSD0</accession>
<dbReference type="SMART" id="SM00490">
    <property type="entry name" value="HELICc"/>
    <property type="match status" value="1"/>
</dbReference>
<dbReference type="Pfam" id="PF00271">
    <property type="entry name" value="Helicase_C"/>
    <property type="match status" value="1"/>
</dbReference>
<dbReference type="AlphaFoldDB" id="A0A3Q7HSD0"/>
<proteinExistence type="predicted"/>
<dbReference type="Gene3D" id="3.40.50.300">
    <property type="entry name" value="P-loop containing nucleotide triphosphate hydrolases"/>
    <property type="match status" value="1"/>
</dbReference>
<keyword evidence="2" id="KW-0547">Nucleotide-binding</keyword>
<dbReference type="InParanoid" id="A0A3Q7HSD0"/>
<organism evidence="8">
    <name type="scientific">Solanum lycopersicum</name>
    <name type="common">Tomato</name>
    <name type="synonym">Lycopersicon esculentum</name>
    <dbReference type="NCBI Taxonomy" id="4081"/>
    <lineage>
        <taxon>Eukaryota</taxon>
        <taxon>Viridiplantae</taxon>
        <taxon>Streptophyta</taxon>
        <taxon>Embryophyta</taxon>
        <taxon>Tracheophyta</taxon>
        <taxon>Spermatophyta</taxon>
        <taxon>Magnoliopsida</taxon>
        <taxon>eudicotyledons</taxon>
        <taxon>Gunneridae</taxon>
        <taxon>Pentapetalae</taxon>
        <taxon>asterids</taxon>
        <taxon>lamiids</taxon>
        <taxon>Solanales</taxon>
        <taxon>Solanaceae</taxon>
        <taxon>Solanoideae</taxon>
        <taxon>Solaneae</taxon>
        <taxon>Solanum</taxon>
        <taxon>Solanum subgen. Lycopersicon</taxon>
    </lineage>
</organism>
<dbReference type="InterPro" id="IPR044567">
    <property type="entry name" value="CLSY/DRD1"/>
</dbReference>
<dbReference type="STRING" id="4081.A0A3Q7HSD0"/>
<dbReference type="InterPro" id="IPR027417">
    <property type="entry name" value="P-loop_NTPase"/>
</dbReference>
<dbReference type="InterPro" id="IPR049730">
    <property type="entry name" value="SNF2/RAD54-like_C"/>
</dbReference>
<name>A0A3Q7HSD0_SOLLC</name>
<feature type="domain" description="Helicase C-terminal" evidence="7">
    <location>
        <begin position="1"/>
        <end position="116"/>
    </location>
</feature>
<dbReference type="Gramene" id="Solyc08g077575.1.1">
    <property type="protein sequence ID" value="Solyc08g077575.1.1"/>
    <property type="gene ID" value="Solyc08g077575.1"/>
</dbReference>
<dbReference type="SUPFAM" id="SSF52540">
    <property type="entry name" value="P-loop containing nucleoside triphosphate hydrolases"/>
    <property type="match status" value="1"/>
</dbReference>
<keyword evidence="6" id="KW-0539">Nucleus</keyword>
<evidence type="ECO:0000256" key="6">
    <source>
        <dbReference type="ARBA" id="ARBA00023242"/>
    </source>
</evidence>
<dbReference type="Proteomes" id="UP000004994">
    <property type="component" value="Chromosome 8"/>
</dbReference>
<dbReference type="GO" id="GO:0080188">
    <property type="term" value="P:gene silencing by siRNA-directed DNA methylation"/>
    <property type="evidence" value="ECO:0007669"/>
    <property type="project" value="InterPro"/>
</dbReference>
<keyword evidence="3" id="KW-0378">Hydrolase</keyword>
<evidence type="ECO:0000256" key="5">
    <source>
        <dbReference type="ARBA" id="ARBA00022840"/>
    </source>
</evidence>
<dbReference type="PANTHER" id="PTHR45821">
    <property type="entry name" value="SNF2 DOMAIN-CONTAINING PROTEIN CLASSY 2-RELATED"/>
    <property type="match status" value="1"/>
</dbReference>
<dbReference type="CDD" id="cd18793">
    <property type="entry name" value="SF2_C_SNF"/>
    <property type="match status" value="1"/>
</dbReference>
<evidence type="ECO:0000313" key="8">
    <source>
        <dbReference type="EnsemblPlants" id="Solyc08g077575.1.1"/>
    </source>
</evidence>
<dbReference type="InterPro" id="IPR001650">
    <property type="entry name" value="Helicase_C-like"/>
</dbReference>
<keyword evidence="4" id="KW-0347">Helicase</keyword>
<dbReference type="GO" id="GO:0005524">
    <property type="term" value="F:ATP binding"/>
    <property type="evidence" value="ECO:0007669"/>
    <property type="project" value="UniProtKB-KW"/>
</dbReference>